<feature type="transmembrane region" description="Helical" evidence="1">
    <location>
        <begin position="40"/>
        <end position="69"/>
    </location>
</feature>
<proteinExistence type="predicted"/>
<evidence type="ECO:0000256" key="1">
    <source>
        <dbReference type="SAM" id="Phobius"/>
    </source>
</evidence>
<protein>
    <recommendedName>
        <fullName evidence="2">DUF7144 domain-containing protein</fullName>
    </recommendedName>
</protein>
<dbReference type="InterPro" id="IPR055568">
    <property type="entry name" value="DUF7144"/>
</dbReference>
<organism evidence="3 4">
    <name type="scientific">Streptomyces camponoticapitis</name>
    <dbReference type="NCBI Taxonomy" id="1616125"/>
    <lineage>
        <taxon>Bacteria</taxon>
        <taxon>Bacillati</taxon>
        <taxon>Actinomycetota</taxon>
        <taxon>Actinomycetes</taxon>
        <taxon>Kitasatosporales</taxon>
        <taxon>Streptomycetaceae</taxon>
        <taxon>Streptomyces</taxon>
    </lineage>
</organism>
<accession>A0ABQ2E337</accession>
<comment type="caution">
    <text evidence="3">The sequence shown here is derived from an EMBL/GenBank/DDBJ whole genome shotgun (WGS) entry which is preliminary data.</text>
</comment>
<evidence type="ECO:0000259" key="2">
    <source>
        <dbReference type="Pfam" id="PF23636"/>
    </source>
</evidence>
<name>A0ABQ2E337_9ACTN</name>
<keyword evidence="4" id="KW-1185">Reference proteome</keyword>
<keyword evidence="1" id="KW-0812">Transmembrane</keyword>
<evidence type="ECO:0000313" key="4">
    <source>
        <dbReference type="Proteomes" id="UP000660265"/>
    </source>
</evidence>
<feature type="transmembrane region" description="Helical" evidence="1">
    <location>
        <begin position="113"/>
        <end position="132"/>
    </location>
</feature>
<sequence>MPEWSGERATYSAEEALMAQTASPSGARHTPSRKGHGGPVWATGGAMFAGVLLFVDGVLAVLNGVVAIARDNVFTLSGSYTYQFTLTSWGWIHLVVGVLLILTGLGIVRRAPWARVIGVGMAAISVVANFMWLPYQPVWAVVTIAIGVFVIWSLLTDRPRAAPR</sequence>
<keyword evidence="1" id="KW-0472">Membrane</keyword>
<evidence type="ECO:0000313" key="3">
    <source>
        <dbReference type="EMBL" id="GGJ91615.1"/>
    </source>
</evidence>
<keyword evidence="1" id="KW-1133">Transmembrane helix</keyword>
<feature type="domain" description="DUF7144" evidence="2">
    <location>
        <begin position="46"/>
        <end position="158"/>
    </location>
</feature>
<reference evidence="4" key="1">
    <citation type="journal article" date="2019" name="Int. J. Syst. Evol. Microbiol.">
        <title>The Global Catalogue of Microorganisms (GCM) 10K type strain sequencing project: providing services to taxonomists for standard genome sequencing and annotation.</title>
        <authorList>
            <consortium name="The Broad Institute Genomics Platform"/>
            <consortium name="The Broad Institute Genome Sequencing Center for Infectious Disease"/>
            <person name="Wu L."/>
            <person name="Ma J."/>
        </authorList>
    </citation>
    <scope>NUCLEOTIDE SEQUENCE [LARGE SCALE GENOMIC DNA]</scope>
    <source>
        <strain evidence="4">CGMCC 4.7275</strain>
    </source>
</reference>
<dbReference type="EMBL" id="BMMV01000006">
    <property type="protein sequence ID" value="GGJ91615.1"/>
    <property type="molecule type" value="Genomic_DNA"/>
</dbReference>
<dbReference type="Proteomes" id="UP000660265">
    <property type="component" value="Unassembled WGS sequence"/>
</dbReference>
<gene>
    <name evidence="3" type="ORF">GCM10011583_23770</name>
</gene>
<feature type="transmembrane region" description="Helical" evidence="1">
    <location>
        <begin position="138"/>
        <end position="155"/>
    </location>
</feature>
<feature type="transmembrane region" description="Helical" evidence="1">
    <location>
        <begin position="89"/>
        <end position="108"/>
    </location>
</feature>
<dbReference type="Pfam" id="PF23636">
    <property type="entry name" value="DUF7144"/>
    <property type="match status" value="1"/>
</dbReference>